<organism evidence="1 2">
    <name type="scientific">Cellulophaga phage phi46:3</name>
    <dbReference type="NCBI Taxonomy" id="1327985"/>
    <lineage>
        <taxon>Viruses</taxon>
        <taxon>Duplodnaviria</taxon>
        <taxon>Heunggongvirae</taxon>
        <taxon>Uroviricota</taxon>
        <taxon>Caudoviricetes</taxon>
        <taxon>Pachyviridae</taxon>
        <taxon>Bacelvirus</taxon>
        <taxon>Bacelvirus phi46tres</taxon>
    </lineage>
</organism>
<dbReference type="GeneID" id="16797291"/>
<protein>
    <submittedName>
        <fullName evidence="1">Uncharacterized protein</fullName>
    </submittedName>
</protein>
<name>S0A2U8_9CAUD</name>
<dbReference type="Proteomes" id="UP000014727">
    <property type="component" value="Segment"/>
</dbReference>
<dbReference type="RefSeq" id="YP_008241086.1">
    <property type="nucleotide sequence ID" value="NC_021792.1"/>
</dbReference>
<evidence type="ECO:0000313" key="2">
    <source>
        <dbReference type="Proteomes" id="UP000014727"/>
    </source>
</evidence>
<accession>S0A2U8</accession>
<dbReference type="EMBL" id="KC821622">
    <property type="protein sequence ID" value="AGO48787.1"/>
    <property type="molecule type" value="Genomic_DNA"/>
</dbReference>
<evidence type="ECO:0000313" key="1">
    <source>
        <dbReference type="EMBL" id="AGO48787.1"/>
    </source>
</evidence>
<dbReference type="KEGG" id="vg:16797291"/>
<dbReference type="OrthoDB" id="24548at10239"/>
<reference evidence="1 2" key="1">
    <citation type="journal article" date="2013" name="Proc. Natl. Acad. Sci. U.S.A.">
        <title>Twelve previously unknown phage genera are ubiquitous in global oceans.</title>
        <authorList>
            <person name="Holmfeldt K."/>
            <person name="Solonenko N."/>
            <person name="Shah M."/>
            <person name="Corrier K."/>
            <person name="Riemann L."/>
            <person name="Verberkmoes N.C."/>
            <person name="Sullivan M.B."/>
        </authorList>
    </citation>
    <scope>NUCLEOTIDE SEQUENCE [LARGE SCALE GENOMIC DNA]</scope>
    <source>
        <strain evidence="1">Phi46:3</strain>
    </source>
</reference>
<gene>
    <name evidence="1" type="ORF">Phi46:3_gp043</name>
</gene>
<sequence length="116" mass="13096">MKPQKEGIIIFLKSNKLNNMKKRNILCTITGILLLISSCSFAQSKKPTYIVDGDKLVKVETAKTATEAVKTKFTIDIKGTSYPVFKSSRGSLYILRTSKKTGKEYKQYINVEEPKK</sequence>
<reference evidence="2" key="2">
    <citation type="submission" date="2013-03" db="EMBL/GenBank/DDBJ databases">
        <title>The Cellulophaga phages: a novel, diverse, and globally ubiquitous model system.</title>
        <authorList>
            <person name="Holmfeldt K."/>
            <person name="Solonenko N."/>
            <person name="Shah M."/>
            <person name="Corrier K."/>
            <person name="Riemann L."/>
            <person name="VerBerkmoes N.C."/>
            <person name="Sullivan M.B."/>
        </authorList>
    </citation>
    <scope>NUCLEOTIDE SEQUENCE [LARGE SCALE GENOMIC DNA]</scope>
</reference>
<proteinExistence type="predicted"/>
<keyword evidence="2" id="KW-1185">Reference proteome</keyword>